<accession>A0A6P5ZLS5</accession>
<dbReference type="InterPro" id="IPR045850">
    <property type="entry name" value="TRM2_met"/>
</dbReference>
<sequence>MHIMIERAHAKSLKTFLQKMMEKSSKINFGGVPLQKMETLQCSNSKMSLLLLILHVWYPIPLYISCNPESLVANAIELCTPSPGGVEKGKKDNRGWRNMSSAVLAWHLAKSMPVSPPFRPVKAMAVDLFLHTPHCEMVMLLERWYDLISLVIICITLYQVKLRYNVED</sequence>
<dbReference type="KEGG" id="dzi:111302186"/>
<dbReference type="RefSeq" id="XP_022753857.1">
    <property type="nucleotide sequence ID" value="XM_022898122.1"/>
</dbReference>
<proteinExistence type="predicted"/>
<protein>
    <submittedName>
        <fullName evidence="2 3">Uncharacterized protein LOC111302186 isoform X1</fullName>
    </submittedName>
</protein>
<dbReference type="OrthoDB" id="10250660at2759"/>
<dbReference type="PANTHER" id="PTHR45904:SF2">
    <property type="entry name" value="TRNA (URACIL-5-)-METHYLTRANSFERASE HOMOLOG A"/>
    <property type="match status" value="1"/>
</dbReference>
<reference evidence="2 3" key="1">
    <citation type="submission" date="2025-04" db="UniProtKB">
        <authorList>
            <consortium name="RefSeq"/>
        </authorList>
    </citation>
    <scope>IDENTIFICATION</scope>
    <source>
        <tissue evidence="2 3">Fruit stalk</tissue>
    </source>
</reference>
<evidence type="ECO:0000313" key="1">
    <source>
        <dbReference type="Proteomes" id="UP000515121"/>
    </source>
</evidence>
<keyword evidence="1" id="KW-1185">Reference proteome</keyword>
<dbReference type="PANTHER" id="PTHR45904">
    <property type="entry name" value="TRNA (URACIL-5-)-METHYLTRANSFERASE"/>
    <property type="match status" value="1"/>
</dbReference>
<dbReference type="Proteomes" id="UP000515121">
    <property type="component" value="Unplaced"/>
</dbReference>
<dbReference type="RefSeq" id="XP_022753858.1">
    <property type="nucleotide sequence ID" value="XM_022898123.1"/>
</dbReference>
<organism evidence="1 3">
    <name type="scientific">Durio zibethinus</name>
    <name type="common">Durian</name>
    <dbReference type="NCBI Taxonomy" id="66656"/>
    <lineage>
        <taxon>Eukaryota</taxon>
        <taxon>Viridiplantae</taxon>
        <taxon>Streptophyta</taxon>
        <taxon>Embryophyta</taxon>
        <taxon>Tracheophyta</taxon>
        <taxon>Spermatophyta</taxon>
        <taxon>Magnoliopsida</taxon>
        <taxon>eudicotyledons</taxon>
        <taxon>Gunneridae</taxon>
        <taxon>Pentapetalae</taxon>
        <taxon>rosids</taxon>
        <taxon>malvids</taxon>
        <taxon>Malvales</taxon>
        <taxon>Malvaceae</taxon>
        <taxon>Helicteroideae</taxon>
        <taxon>Durio</taxon>
    </lineage>
</organism>
<dbReference type="Gene3D" id="3.40.50.150">
    <property type="entry name" value="Vaccinia Virus protein VP39"/>
    <property type="match status" value="1"/>
</dbReference>
<evidence type="ECO:0000313" key="3">
    <source>
        <dbReference type="RefSeq" id="XP_022753858.1"/>
    </source>
</evidence>
<dbReference type="GO" id="GO:0003723">
    <property type="term" value="F:RNA binding"/>
    <property type="evidence" value="ECO:0007669"/>
    <property type="project" value="TreeGrafter"/>
</dbReference>
<evidence type="ECO:0000313" key="2">
    <source>
        <dbReference type="RefSeq" id="XP_022753857.1"/>
    </source>
</evidence>
<dbReference type="AlphaFoldDB" id="A0A6P5ZLS5"/>
<name>A0A6P5ZLS5_DURZI</name>
<gene>
    <name evidence="2 3" type="primary">LOC111302186</name>
</gene>
<dbReference type="GeneID" id="111302186"/>
<dbReference type="InterPro" id="IPR029063">
    <property type="entry name" value="SAM-dependent_MTases_sf"/>
</dbReference>